<feature type="signal peptide" evidence="1">
    <location>
        <begin position="1"/>
        <end position="22"/>
    </location>
</feature>
<evidence type="ECO:0000313" key="2">
    <source>
        <dbReference type="EMBL" id="APG26926.1"/>
    </source>
</evidence>
<evidence type="ECO:0000256" key="1">
    <source>
        <dbReference type="SAM" id="SignalP"/>
    </source>
</evidence>
<proteinExistence type="predicted"/>
<evidence type="ECO:0000313" key="3">
    <source>
        <dbReference type="Proteomes" id="UP000182517"/>
    </source>
</evidence>
<dbReference type="STRING" id="1842532.A7E78_03195"/>
<dbReference type="EMBL" id="CP015519">
    <property type="protein sequence ID" value="APG26926.1"/>
    <property type="molecule type" value="Genomic_DNA"/>
</dbReference>
<dbReference type="RefSeq" id="WP_072282888.1">
    <property type="nucleotide sequence ID" value="NZ_CP015519.1"/>
</dbReference>
<accession>A0A1L3GLV5</accession>
<organism evidence="2 3">
    <name type="scientific">Syntrophotalea acetylenivorans</name>
    <dbReference type="NCBI Taxonomy" id="1842532"/>
    <lineage>
        <taxon>Bacteria</taxon>
        <taxon>Pseudomonadati</taxon>
        <taxon>Thermodesulfobacteriota</taxon>
        <taxon>Desulfuromonadia</taxon>
        <taxon>Desulfuromonadales</taxon>
        <taxon>Syntrophotaleaceae</taxon>
        <taxon>Syntrophotalea</taxon>
    </lineage>
</organism>
<dbReference type="SUPFAM" id="SSF56935">
    <property type="entry name" value="Porins"/>
    <property type="match status" value="1"/>
</dbReference>
<keyword evidence="3" id="KW-1185">Reference proteome</keyword>
<protein>
    <recommendedName>
        <fullName evidence="4">Capsular polysaccharide synthesis enzyme CpsB</fullName>
    </recommendedName>
</protein>
<dbReference type="Pfam" id="PF10082">
    <property type="entry name" value="BBP2_2"/>
    <property type="match status" value="1"/>
</dbReference>
<reference evidence="2 3" key="1">
    <citation type="journal article" date="2017" name="Genome Announc.">
        <title>Complete Genome Sequences of Two Acetylene-Fermenting Pelobacter acetylenicus Strains.</title>
        <authorList>
            <person name="Sutton J.M."/>
            <person name="Baesman S.M."/>
            <person name="Fierst J.L."/>
            <person name="Poret-Peterson A.T."/>
            <person name="Oremland R.S."/>
            <person name="Dunlap D.S."/>
            <person name="Akob D.M."/>
        </authorList>
    </citation>
    <scope>NUCLEOTIDE SEQUENCE [LARGE SCALE GENOMIC DNA]</scope>
    <source>
        <strain evidence="2 3">SFB93</strain>
    </source>
</reference>
<evidence type="ECO:0008006" key="4">
    <source>
        <dbReference type="Google" id="ProtNLM"/>
    </source>
</evidence>
<dbReference type="KEGG" id="pef:A7E78_03195"/>
<dbReference type="Proteomes" id="UP000182517">
    <property type="component" value="Chromosome"/>
</dbReference>
<dbReference type="InterPro" id="IPR018759">
    <property type="entry name" value="BBP2_2"/>
</dbReference>
<feature type="chain" id="PRO_5012024094" description="Capsular polysaccharide synthesis enzyme CpsB" evidence="1">
    <location>
        <begin position="23"/>
        <end position="440"/>
    </location>
</feature>
<gene>
    <name evidence="2" type="ORF">A7E78_03195</name>
</gene>
<sequence length="440" mass="50767">MKWSIGWLLMVLMLSGWQCAFAEEPVVEIDAAKIVPPLAYGESIFEQRSNAINIGDVIGGKTGYIHPYLAIGEFYTSNFFERENNVESEYVTRITPGIWVSLPASPHQLVRLNTLNVAPGGLELSRFRTKGKTRLQAYGSYQADILRHDRFNEEDQVNQKAEGFFRYNFRGGLSVDLLNVYELEHDSAGSGPTRSLDKFTSNLLGSTVSYEISSKTRTEIEYAWYTLQYDDDASTFRDRDDHRLTGRAFYRFMPKTSTFIEYNFIDIDYDENVLSSSKEHQAFLGLQWRQTIKSRWRAMVGYGKKDFDDDGIDDANNFLSEIQFSHRFTPKTYVDLRGNRRTNETDSGGGEYILSHKLQLRYFQRLTAKFLASLNLFYQNDEYKGDNREDDYYGGGCDLKYTLTRWLNLAGGYSFIERDSNTVDNDYDKHSVYLNLVASF</sequence>
<name>A0A1L3GLV5_9BACT</name>
<dbReference type="OrthoDB" id="5413545at2"/>
<dbReference type="AlphaFoldDB" id="A0A1L3GLV5"/>
<keyword evidence="1" id="KW-0732">Signal</keyword>